<evidence type="ECO:0000256" key="3">
    <source>
        <dbReference type="SAM" id="MobiDB-lite"/>
    </source>
</evidence>
<sequence length="397" mass="44253">MEQPAPTRRSNRPDEADGPRVERVGHVWRIRSLAAARQVLQARHATTQAGFTAEYVPKGYTKHHPILFSDGELHDQQRKKVARFFAPKVVSSRYRDLMRASAERLVDEAVAAGRCTVDELALHYSVEVTREVVGLTESDIRGMSRRLVTFFNQPPFDITKPGLGRSKRQWAAAAFNGLAPIARFWFADVRPAVKARRREPREDVVSHLIAEGYSNLDILVECVTYGTAGMVTTREFIAMACWHLLDDDRLRARYLVADEPERLAILTEVIRLEPVVGHLYRRVQEEVAISDGDKSWTIPPGDLVDVCIRPANADPQAVGEEPLSLCPGRDVAQGVDRAGLSFGDGAHKCPGQPLAILETDVLLTTLLRREPRILSRPTLGWDDLVAGYALRGFGLVL</sequence>
<gene>
    <name evidence="4" type="ORF">SAMN04488242_0807</name>
</gene>
<proteinExistence type="inferred from homology"/>
<organism evidence="4 5">
    <name type="scientific">Tessaracoccus oleiagri</name>
    <dbReference type="NCBI Taxonomy" id="686624"/>
    <lineage>
        <taxon>Bacteria</taxon>
        <taxon>Bacillati</taxon>
        <taxon>Actinomycetota</taxon>
        <taxon>Actinomycetes</taxon>
        <taxon>Propionibacteriales</taxon>
        <taxon>Propionibacteriaceae</taxon>
        <taxon>Tessaracoccus</taxon>
    </lineage>
</organism>
<dbReference type="InterPro" id="IPR036396">
    <property type="entry name" value="Cyt_P450_sf"/>
</dbReference>
<keyword evidence="2" id="KW-0349">Heme</keyword>
<dbReference type="Gene3D" id="1.10.630.10">
    <property type="entry name" value="Cytochrome P450"/>
    <property type="match status" value="1"/>
</dbReference>
<reference evidence="4 5" key="1">
    <citation type="submission" date="2016-10" db="EMBL/GenBank/DDBJ databases">
        <authorList>
            <person name="de Groot N.N."/>
        </authorList>
    </citation>
    <scope>NUCLEOTIDE SEQUENCE [LARGE SCALE GENOMIC DNA]</scope>
    <source>
        <strain evidence="4 5">CGMCC 1.9159</strain>
    </source>
</reference>
<keyword evidence="5" id="KW-1185">Reference proteome</keyword>
<dbReference type="AlphaFoldDB" id="A0A1G9I9P3"/>
<feature type="compositionally biased region" description="Basic and acidic residues" evidence="3">
    <location>
        <begin position="11"/>
        <end position="20"/>
    </location>
</feature>
<evidence type="ECO:0000256" key="2">
    <source>
        <dbReference type="RuleBase" id="RU000461"/>
    </source>
</evidence>
<keyword evidence="2" id="KW-0479">Metal-binding</keyword>
<dbReference type="GO" id="GO:0005506">
    <property type="term" value="F:iron ion binding"/>
    <property type="evidence" value="ECO:0007669"/>
    <property type="project" value="InterPro"/>
</dbReference>
<dbReference type="SUPFAM" id="SSF48264">
    <property type="entry name" value="Cytochrome P450"/>
    <property type="match status" value="1"/>
</dbReference>
<dbReference type="PROSITE" id="PS00086">
    <property type="entry name" value="CYTOCHROME_P450"/>
    <property type="match status" value="1"/>
</dbReference>
<dbReference type="InterPro" id="IPR017972">
    <property type="entry name" value="Cyt_P450_CS"/>
</dbReference>
<evidence type="ECO:0000313" key="4">
    <source>
        <dbReference type="EMBL" id="SDL21949.1"/>
    </source>
</evidence>
<dbReference type="GO" id="GO:0004497">
    <property type="term" value="F:monooxygenase activity"/>
    <property type="evidence" value="ECO:0007669"/>
    <property type="project" value="UniProtKB-KW"/>
</dbReference>
<keyword evidence="2" id="KW-0408">Iron</keyword>
<dbReference type="OrthoDB" id="54272at2"/>
<dbReference type="PANTHER" id="PTHR46696">
    <property type="entry name" value="P450, PUTATIVE (EUROFUNG)-RELATED"/>
    <property type="match status" value="1"/>
</dbReference>
<dbReference type="GO" id="GO:0016705">
    <property type="term" value="F:oxidoreductase activity, acting on paired donors, with incorporation or reduction of molecular oxygen"/>
    <property type="evidence" value="ECO:0007669"/>
    <property type="project" value="InterPro"/>
</dbReference>
<keyword evidence="2" id="KW-0560">Oxidoreductase</keyword>
<name>A0A1G9I9P3_9ACTN</name>
<accession>A0A1G9I9P3</accession>
<dbReference type="STRING" id="686624.SAMN04488242_0807"/>
<dbReference type="EMBL" id="FNGP01000001">
    <property type="protein sequence ID" value="SDL21949.1"/>
    <property type="molecule type" value="Genomic_DNA"/>
</dbReference>
<feature type="region of interest" description="Disordered" evidence="3">
    <location>
        <begin position="1"/>
        <end position="20"/>
    </location>
</feature>
<dbReference type="Pfam" id="PF00067">
    <property type="entry name" value="p450"/>
    <property type="match status" value="1"/>
</dbReference>
<dbReference type="CDD" id="cd00302">
    <property type="entry name" value="cytochrome_P450"/>
    <property type="match status" value="1"/>
</dbReference>
<dbReference type="PRINTS" id="PR00385">
    <property type="entry name" value="P450"/>
</dbReference>
<evidence type="ECO:0000313" key="5">
    <source>
        <dbReference type="Proteomes" id="UP000199475"/>
    </source>
</evidence>
<dbReference type="PANTHER" id="PTHR46696:SF1">
    <property type="entry name" value="CYTOCHROME P450 YJIB-RELATED"/>
    <property type="match status" value="1"/>
</dbReference>
<evidence type="ECO:0000256" key="1">
    <source>
        <dbReference type="ARBA" id="ARBA00010617"/>
    </source>
</evidence>
<protein>
    <submittedName>
        <fullName evidence="4">Cytochrome P450</fullName>
    </submittedName>
</protein>
<dbReference type="Proteomes" id="UP000199475">
    <property type="component" value="Unassembled WGS sequence"/>
</dbReference>
<dbReference type="InterPro" id="IPR001128">
    <property type="entry name" value="Cyt_P450"/>
</dbReference>
<comment type="similarity">
    <text evidence="1 2">Belongs to the cytochrome P450 family.</text>
</comment>
<dbReference type="GO" id="GO:0020037">
    <property type="term" value="F:heme binding"/>
    <property type="evidence" value="ECO:0007669"/>
    <property type="project" value="InterPro"/>
</dbReference>
<dbReference type="RefSeq" id="WP_093249077.1">
    <property type="nucleotide sequence ID" value="NZ_FNGP01000001.1"/>
</dbReference>
<keyword evidence="2" id="KW-0503">Monooxygenase</keyword>